<dbReference type="OrthoDB" id="468503at2"/>
<name>A0A3N6NMF8_9CYAN</name>
<dbReference type="InterPro" id="IPR016047">
    <property type="entry name" value="M23ase_b-sheet_dom"/>
</dbReference>
<sequence>MQFFLKKFPLKLKYKKISKNSIKYPQLPFFLIIKQLAFHAKDNRYTGSIKNFLVFLIFISLIYITVLAPFVKTGVKIFEQTIKKIDIVQEWVQEHFQKISPLFPPYYGKSDRFLPYVVHTPYLIDDSPPGAYDFTLEQNGKLKIPIPAPCQGTILRTRFQGTNGSFTTAQGAGQIVELMCDGTNYYWLMGHLVQGSPPRRGTRIKKGQPIGIQGLTGRTSGYHVHAQIHYHSGQRITNRKITRPFVENYIKFLRKGSYLE</sequence>
<keyword evidence="1" id="KW-0472">Membrane</keyword>
<feature type="transmembrane region" description="Helical" evidence="1">
    <location>
        <begin position="52"/>
        <end position="71"/>
    </location>
</feature>
<keyword evidence="1" id="KW-1133">Transmembrane helix</keyword>
<evidence type="ECO:0000313" key="4">
    <source>
        <dbReference type="Proteomes" id="UP000269154"/>
    </source>
</evidence>
<accession>A0A3N6NMF8</accession>
<feature type="domain" description="M23ase beta-sheet core" evidence="2">
    <location>
        <begin position="145"/>
        <end position="232"/>
    </location>
</feature>
<gene>
    <name evidence="3" type="ORF">D5R40_12285</name>
</gene>
<reference evidence="3 4" key="1">
    <citation type="journal article" date="2018" name="ACS Chem. Biol.">
        <title>Ketoreductase domain dysfunction expands chemodiversity: malyngamide biosynthesis in the cyanobacterium Okeania hirsuta.</title>
        <authorList>
            <person name="Moss N.A."/>
            <person name="Leao T."/>
            <person name="Rankin M."/>
            <person name="McCullough T.M."/>
            <person name="Qu P."/>
            <person name="Korobeynikov A."/>
            <person name="Smith J.L."/>
            <person name="Gerwick L."/>
            <person name="Gerwick W.H."/>
        </authorList>
    </citation>
    <scope>NUCLEOTIDE SEQUENCE [LARGE SCALE GENOMIC DNA]</scope>
    <source>
        <strain evidence="3 4">PAB10Feb10-1</strain>
    </source>
</reference>
<dbReference type="EMBL" id="RCBY01000057">
    <property type="protein sequence ID" value="RQH43812.1"/>
    <property type="molecule type" value="Genomic_DNA"/>
</dbReference>
<dbReference type="Proteomes" id="UP000269154">
    <property type="component" value="Unassembled WGS sequence"/>
</dbReference>
<evidence type="ECO:0000313" key="3">
    <source>
        <dbReference type="EMBL" id="RQH43812.1"/>
    </source>
</evidence>
<dbReference type="SUPFAM" id="SSF51261">
    <property type="entry name" value="Duplicated hybrid motif"/>
    <property type="match status" value="1"/>
</dbReference>
<evidence type="ECO:0000256" key="1">
    <source>
        <dbReference type="SAM" id="Phobius"/>
    </source>
</evidence>
<proteinExistence type="predicted"/>
<dbReference type="Pfam" id="PF01551">
    <property type="entry name" value="Peptidase_M23"/>
    <property type="match status" value="1"/>
</dbReference>
<dbReference type="Gene3D" id="2.70.70.10">
    <property type="entry name" value="Glucose Permease (Domain IIA)"/>
    <property type="match status" value="1"/>
</dbReference>
<organism evidence="3 4">
    <name type="scientific">Okeania hirsuta</name>
    <dbReference type="NCBI Taxonomy" id="1458930"/>
    <lineage>
        <taxon>Bacteria</taxon>
        <taxon>Bacillati</taxon>
        <taxon>Cyanobacteriota</taxon>
        <taxon>Cyanophyceae</taxon>
        <taxon>Oscillatoriophycideae</taxon>
        <taxon>Oscillatoriales</taxon>
        <taxon>Microcoleaceae</taxon>
        <taxon>Okeania</taxon>
    </lineage>
</organism>
<dbReference type="AlphaFoldDB" id="A0A3N6NMF8"/>
<dbReference type="CDD" id="cd12797">
    <property type="entry name" value="M23_peptidase"/>
    <property type="match status" value="1"/>
</dbReference>
<keyword evidence="4" id="KW-1185">Reference proteome</keyword>
<comment type="caution">
    <text evidence="3">The sequence shown here is derived from an EMBL/GenBank/DDBJ whole genome shotgun (WGS) entry which is preliminary data.</text>
</comment>
<keyword evidence="1" id="KW-0812">Transmembrane</keyword>
<evidence type="ECO:0000259" key="2">
    <source>
        <dbReference type="Pfam" id="PF01551"/>
    </source>
</evidence>
<dbReference type="InterPro" id="IPR011055">
    <property type="entry name" value="Dup_hybrid_motif"/>
</dbReference>
<protein>
    <submittedName>
        <fullName evidence="3">M23 family metallopeptidase</fullName>
    </submittedName>
</protein>